<reference evidence="1 2" key="1">
    <citation type="submission" date="2019-03" db="EMBL/GenBank/DDBJ databases">
        <title>Genomic Encyclopedia of Type Strains, Phase IV (KMG-IV): sequencing the most valuable type-strain genomes for metagenomic binning, comparative biology and taxonomic classification.</title>
        <authorList>
            <person name="Goeker M."/>
        </authorList>
    </citation>
    <scope>NUCLEOTIDE SEQUENCE [LARGE SCALE GENOMIC DNA]</scope>
    <source>
        <strain evidence="1 2">DSM 45361</strain>
    </source>
</reference>
<dbReference type="RefSeq" id="WP_133851603.1">
    <property type="nucleotide sequence ID" value="NZ_SNXZ01000004.1"/>
</dbReference>
<evidence type="ECO:0000313" key="2">
    <source>
        <dbReference type="Proteomes" id="UP000295444"/>
    </source>
</evidence>
<dbReference type="EMBL" id="SNXZ01000004">
    <property type="protein sequence ID" value="TDP96224.1"/>
    <property type="molecule type" value="Genomic_DNA"/>
</dbReference>
<protein>
    <submittedName>
        <fullName evidence="1">Uncharacterized protein</fullName>
    </submittedName>
</protein>
<sequence length="68" mass="7420">MRDVVTVNITTEVPTQVTAVPGANRGEIRFGDGYRLALLIDEAALLVLAEQVNYLRVQLAAAKPGRKR</sequence>
<evidence type="ECO:0000313" key="1">
    <source>
        <dbReference type="EMBL" id="TDP96224.1"/>
    </source>
</evidence>
<comment type="caution">
    <text evidence="1">The sequence shown here is derived from an EMBL/GenBank/DDBJ whole genome shotgun (WGS) entry which is preliminary data.</text>
</comment>
<keyword evidence="2" id="KW-1185">Reference proteome</keyword>
<proteinExistence type="predicted"/>
<dbReference type="OrthoDB" id="3694955at2"/>
<gene>
    <name evidence="1" type="ORF">EV186_104206</name>
</gene>
<dbReference type="Proteomes" id="UP000295444">
    <property type="component" value="Unassembled WGS sequence"/>
</dbReference>
<organism evidence="1 2">
    <name type="scientific">Labedaea rhizosphaerae</name>
    <dbReference type="NCBI Taxonomy" id="598644"/>
    <lineage>
        <taxon>Bacteria</taxon>
        <taxon>Bacillati</taxon>
        <taxon>Actinomycetota</taxon>
        <taxon>Actinomycetes</taxon>
        <taxon>Pseudonocardiales</taxon>
        <taxon>Pseudonocardiaceae</taxon>
        <taxon>Labedaea</taxon>
    </lineage>
</organism>
<dbReference type="AlphaFoldDB" id="A0A4R6S9S6"/>
<name>A0A4R6S9S6_LABRH</name>
<accession>A0A4R6S9S6</accession>